<feature type="domain" description="F-box" evidence="1">
    <location>
        <begin position="1"/>
        <end position="48"/>
    </location>
</feature>
<gene>
    <name evidence="2" type="ORF">Golob_017426</name>
</gene>
<dbReference type="SMART" id="SM00256">
    <property type="entry name" value="FBOX"/>
    <property type="match status" value="1"/>
</dbReference>
<reference evidence="2 3" key="1">
    <citation type="journal article" date="2019" name="Genome Biol. Evol.">
        <title>Insights into the evolution of the New World diploid cottons (Gossypium, subgenus Houzingenia) based on genome sequencing.</title>
        <authorList>
            <person name="Grover C.E."/>
            <person name="Arick M.A. 2nd"/>
            <person name="Thrash A."/>
            <person name="Conover J.L."/>
            <person name="Sanders W.S."/>
            <person name="Peterson D.G."/>
            <person name="Frelichowski J.E."/>
            <person name="Scheffler J.A."/>
            <person name="Scheffler B.E."/>
            <person name="Wendel J.F."/>
        </authorList>
    </citation>
    <scope>NUCLEOTIDE SEQUENCE [LARGE SCALE GENOMIC DNA]</scope>
    <source>
        <strain evidence="2">157</strain>
        <tissue evidence="2">Leaf</tissue>
    </source>
</reference>
<keyword evidence="3" id="KW-1185">Reference proteome</keyword>
<dbReference type="Pfam" id="PF00646">
    <property type="entry name" value="F-box"/>
    <property type="match status" value="1"/>
</dbReference>
<accession>A0A7J8M743</accession>
<dbReference type="InterPro" id="IPR036047">
    <property type="entry name" value="F-box-like_dom_sf"/>
</dbReference>
<comment type="caution">
    <text evidence="2">The sequence shown here is derived from an EMBL/GenBank/DDBJ whole genome shotgun (WGS) entry which is preliminary data.</text>
</comment>
<sequence>MDCLPRELVPEILSRLPIPSLVQSKSVCRAWRIFIEDQEFVDKHFKRMIDNDPSFILQIIGNPIQNQLYFGDFSSHPNGGN</sequence>
<dbReference type="AlphaFoldDB" id="A0A7J8M743"/>
<dbReference type="Gene3D" id="1.20.1280.50">
    <property type="match status" value="1"/>
</dbReference>
<feature type="non-terminal residue" evidence="2">
    <location>
        <position position="81"/>
    </location>
</feature>
<dbReference type="PANTHER" id="PTHR31672">
    <property type="entry name" value="BNACNNG10540D PROTEIN"/>
    <property type="match status" value="1"/>
</dbReference>
<protein>
    <recommendedName>
        <fullName evidence="1">F-box domain-containing protein</fullName>
    </recommendedName>
</protein>
<proteinExistence type="predicted"/>
<dbReference type="PROSITE" id="PS50181">
    <property type="entry name" value="FBOX"/>
    <property type="match status" value="1"/>
</dbReference>
<evidence type="ECO:0000313" key="3">
    <source>
        <dbReference type="Proteomes" id="UP000593572"/>
    </source>
</evidence>
<dbReference type="PANTHER" id="PTHR31672:SF13">
    <property type="entry name" value="F-BOX PROTEIN CPR30-LIKE"/>
    <property type="match status" value="1"/>
</dbReference>
<dbReference type="SUPFAM" id="SSF81383">
    <property type="entry name" value="F-box domain"/>
    <property type="match status" value="1"/>
</dbReference>
<dbReference type="InterPro" id="IPR050796">
    <property type="entry name" value="SCF_F-box_component"/>
</dbReference>
<evidence type="ECO:0000313" key="2">
    <source>
        <dbReference type="EMBL" id="MBA0560537.1"/>
    </source>
</evidence>
<organism evidence="2 3">
    <name type="scientific">Gossypium lobatum</name>
    <dbReference type="NCBI Taxonomy" id="34289"/>
    <lineage>
        <taxon>Eukaryota</taxon>
        <taxon>Viridiplantae</taxon>
        <taxon>Streptophyta</taxon>
        <taxon>Embryophyta</taxon>
        <taxon>Tracheophyta</taxon>
        <taxon>Spermatophyta</taxon>
        <taxon>Magnoliopsida</taxon>
        <taxon>eudicotyledons</taxon>
        <taxon>Gunneridae</taxon>
        <taxon>Pentapetalae</taxon>
        <taxon>rosids</taxon>
        <taxon>malvids</taxon>
        <taxon>Malvales</taxon>
        <taxon>Malvaceae</taxon>
        <taxon>Malvoideae</taxon>
        <taxon>Gossypium</taxon>
    </lineage>
</organism>
<evidence type="ECO:0000259" key="1">
    <source>
        <dbReference type="PROSITE" id="PS50181"/>
    </source>
</evidence>
<name>A0A7J8M743_9ROSI</name>
<dbReference type="InterPro" id="IPR001810">
    <property type="entry name" value="F-box_dom"/>
</dbReference>
<dbReference type="Proteomes" id="UP000593572">
    <property type="component" value="Unassembled WGS sequence"/>
</dbReference>
<dbReference type="EMBL" id="JABEZX010000007">
    <property type="protein sequence ID" value="MBA0560537.1"/>
    <property type="molecule type" value="Genomic_DNA"/>
</dbReference>